<accession>I3SUM8</accession>
<proteinExistence type="evidence at transcript level"/>
<protein>
    <submittedName>
        <fullName evidence="1">Uncharacterized protein</fullName>
    </submittedName>
</protein>
<name>I3SUM8_MEDTR</name>
<organism evidence="1">
    <name type="scientific">Medicago truncatula</name>
    <name type="common">Barrel medic</name>
    <name type="synonym">Medicago tribuloides</name>
    <dbReference type="NCBI Taxonomy" id="3880"/>
    <lineage>
        <taxon>Eukaryota</taxon>
        <taxon>Viridiplantae</taxon>
        <taxon>Streptophyta</taxon>
        <taxon>Embryophyta</taxon>
        <taxon>Tracheophyta</taxon>
        <taxon>Spermatophyta</taxon>
        <taxon>Magnoliopsida</taxon>
        <taxon>eudicotyledons</taxon>
        <taxon>Gunneridae</taxon>
        <taxon>Pentapetalae</taxon>
        <taxon>rosids</taxon>
        <taxon>fabids</taxon>
        <taxon>Fabales</taxon>
        <taxon>Fabaceae</taxon>
        <taxon>Papilionoideae</taxon>
        <taxon>50 kb inversion clade</taxon>
        <taxon>NPAAA clade</taxon>
        <taxon>Hologalegina</taxon>
        <taxon>IRL clade</taxon>
        <taxon>Trifolieae</taxon>
        <taxon>Medicago</taxon>
    </lineage>
</organism>
<dbReference type="AlphaFoldDB" id="I3SUM8"/>
<evidence type="ECO:0000313" key="1">
    <source>
        <dbReference type="EMBL" id="AFK43970.1"/>
    </source>
</evidence>
<sequence length="40" mass="4953">MCRLLGLWRANTLWDGVWRTRVKQHWRLSCVCSHRTWPEN</sequence>
<reference evidence="1" key="1">
    <citation type="submission" date="2012-05" db="EMBL/GenBank/DDBJ databases">
        <authorList>
            <person name="Krishnakumar V."/>
            <person name="Cheung F."/>
            <person name="Xiao Y."/>
            <person name="Chan A."/>
            <person name="Moskal W.A."/>
            <person name="Town C.D."/>
        </authorList>
    </citation>
    <scope>NUCLEOTIDE SEQUENCE</scope>
</reference>
<dbReference type="EMBL" id="BT144176">
    <property type="protein sequence ID" value="AFK43970.1"/>
    <property type="molecule type" value="mRNA"/>
</dbReference>